<feature type="compositionally biased region" description="Low complexity" evidence="1">
    <location>
        <begin position="86"/>
        <end position="118"/>
    </location>
</feature>
<feature type="compositionally biased region" description="Polar residues" evidence="1">
    <location>
        <begin position="270"/>
        <end position="293"/>
    </location>
</feature>
<feature type="compositionally biased region" description="Low complexity" evidence="1">
    <location>
        <begin position="125"/>
        <end position="137"/>
    </location>
</feature>
<feature type="compositionally biased region" description="Low complexity" evidence="1">
    <location>
        <begin position="741"/>
        <end position="765"/>
    </location>
</feature>
<evidence type="ECO:0000259" key="2">
    <source>
        <dbReference type="PROSITE" id="PS50108"/>
    </source>
</evidence>
<feature type="region of interest" description="Disordered" evidence="1">
    <location>
        <begin position="566"/>
        <end position="596"/>
    </location>
</feature>
<comment type="caution">
    <text evidence="3">The sequence shown here is derived from an EMBL/GenBank/DDBJ whole genome shotgun (WGS) entry which is preliminary data.</text>
</comment>
<evidence type="ECO:0000313" key="4">
    <source>
        <dbReference type="Proteomes" id="UP000226031"/>
    </source>
</evidence>
<dbReference type="EMBL" id="PDND01000080">
    <property type="protein sequence ID" value="PGH32815.1"/>
    <property type="molecule type" value="Genomic_DNA"/>
</dbReference>
<feature type="compositionally biased region" description="Polar residues" evidence="1">
    <location>
        <begin position="586"/>
        <end position="596"/>
    </location>
</feature>
<keyword evidence="4" id="KW-1185">Reference proteome</keyword>
<dbReference type="InterPro" id="IPR000095">
    <property type="entry name" value="CRIB_dom"/>
</dbReference>
<evidence type="ECO:0000256" key="1">
    <source>
        <dbReference type="SAM" id="MobiDB-lite"/>
    </source>
</evidence>
<evidence type="ECO:0000313" key="3">
    <source>
        <dbReference type="EMBL" id="PGH32815.1"/>
    </source>
</evidence>
<dbReference type="STRING" id="73230.A0A2B7ZGR7"/>
<feature type="region of interest" description="Disordered" evidence="1">
    <location>
        <begin position="1"/>
        <end position="149"/>
    </location>
</feature>
<protein>
    <recommendedName>
        <fullName evidence="2">CRIB domain-containing protein</fullName>
    </recommendedName>
</protein>
<feature type="region of interest" description="Disordered" evidence="1">
    <location>
        <begin position="270"/>
        <end position="357"/>
    </location>
</feature>
<feature type="domain" description="CRIB" evidence="2">
    <location>
        <begin position="212"/>
        <end position="225"/>
    </location>
</feature>
<feature type="compositionally biased region" description="Polar residues" evidence="1">
    <location>
        <begin position="312"/>
        <end position="323"/>
    </location>
</feature>
<accession>A0A2B7ZGR7</accession>
<feature type="region of interest" description="Disordered" evidence="1">
    <location>
        <begin position="829"/>
        <end position="865"/>
    </location>
</feature>
<sequence>MFDSASRAISINNHNNKNTNNNKKSNKNNTQSYSSSPGSQWYNNQSCDHLPPPMSSTFTLPESPGVARSRTSTHSPIRLSVFGGRSRSNTATSSSSSYKSPASSMTSVDAASLSLSRRSSQDGRTPSSNSNSTAAAPSEKEDSATKSFLSRGSRILRRKGSKFSISSTLTLDEEDEMAKGTQSGSQRLDGLGIFYRSHRSRHSETHALKKNISDPFDFQHVAHTSPSQLPPLDSPRLHDIATEFSVIGASQRRANELRGIRADNLHFQNFSSDNISTKNDASLCTSDSKSQYAYSPPRSPDPRTSPKSPSRLQSNRNSRSVENFSRPVSRLSRQQSSPSMIPPPRSSSKLATPDIPEPSAQTIDALLGLHSTSAVPETRYDDTQEPHLPKLELPSVFPDVGNALTADDDMLVMARSPPSNIHAFDLADVPEEDETTASRNSEARNSAFLASSEPFRFGQSTPRVDFDKPLPAVPPYRQLIPESLGSPTIPTLLGDSDEAFTQKTWESNKRRSMLQRPVDDLSWEDDIDYCYEHAAESNSNFDWQRTSFEEPEMRAKFGRLAVNAHAAGDAPKSNVGTEKPAEPMENNENQENASSVSVPSFTAANYDVSPITVTSALPCVQDDHPLSQADYFRDRHVPILSSPFGDNMMMVPNQAYDGLTPSDQKIDEHHHYSLYSQAQVDESFDSSRGSCSPISKCNSQESIILSRAASVARKHRSSLSTTSVPELVHSCSDSAVDRDSMSSVGEQQQQQQSKQSLPSPSPFSRPHHIAIAIATHHQRSKSLARELTHRPIPITSPNSTVDGYNSDVSPAIPTMPYHDRAKSVSALDLRQQQQQPTSPMKARGPETRKRSATIVSRGPSGRRARKSYSLFPTAAAAAAAAVPAAASR</sequence>
<name>A0A2B7ZGR7_9EURO</name>
<organism evidence="3 4">
    <name type="scientific">[Emmonsia] crescens</name>
    <dbReference type="NCBI Taxonomy" id="73230"/>
    <lineage>
        <taxon>Eukaryota</taxon>
        <taxon>Fungi</taxon>
        <taxon>Dikarya</taxon>
        <taxon>Ascomycota</taxon>
        <taxon>Pezizomycotina</taxon>
        <taxon>Eurotiomycetes</taxon>
        <taxon>Eurotiomycetidae</taxon>
        <taxon>Onygenales</taxon>
        <taxon>Ajellomycetaceae</taxon>
        <taxon>Emergomyces</taxon>
    </lineage>
</organism>
<proteinExistence type="predicted"/>
<feature type="compositionally biased region" description="Polar residues" evidence="1">
    <location>
        <begin position="30"/>
        <end position="47"/>
    </location>
</feature>
<dbReference type="PROSITE" id="PS50108">
    <property type="entry name" value="CRIB"/>
    <property type="match status" value="1"/>
</dbReference>
<feature type="region of interest" description="Disordered" evidence="1">
    <location>
        <begin position="733"/>
        <end position="765"/>
    </location>
</feature>
<feature type="compositionally biased region" description="Low complexity" evidence="1">
    <location>
        <begin position="12"/>
        <end position="29"/>
    </location>
</feature>
<dbReference type="AlphaFoldDB" id="A0A2B7ZGR7"/>
<reference evidence="3 4" key="1">
    <citation type="submission" date="2017-10" db="EMBL/GenBank/DDBJ databases">
        <title>Comparative genomics in systemic dimorphic fungi from Ajellomycetaceae.</title>
        <authorList>
            <person name="Munoz J.F."/>
            <person name="Mcewen J.G."/>
            <person name="Clay O.K."/>
            <person name="Cuomo C.A."/>
        </authorList>
    </citation>
    <scope>NUCLEOTIDE SEQUENCE [LARGE SCALE GENOMIC DNA]</scope>
    <source>
        <strain evidence="3 4">UAMH4076</strain>
    </source>
</reference>
<dbReference type="Proteomes" id="UP000226031">
    <property type="component" value="Unassembled WGS sequence"/>
</dbReference>
<gene>
    <name evidence="3" type="ORF">GX50_04354</name>
</gene>